<feature type="compositionally biased region" description="Basic and acidic residues" evidence="1">
    <location>
        <begin position="20"/>
        <end position="36"/>
    </location>
</feature>
<feature type="region of interest" description="Disordered" evidence="1">
    <location>
        <begin position="173"/>
        <end position="193"/>
    </location>
</feature>
<feature type="compositionally biased region" description="Basic residues" evidence="1">
    <location>
        <begin position="49"/>
        <end position="68"/>
    </location>
</feature>
<feature type="region of interest" description="Disordered" evidence="1">
    <location>
        <begin position="1"/>
        <end position="136"/>
    </location>
</feature>
<dbReference type="AlphaFoldDB" id="A0AAD8GJZ9"/>
<organism evidence="2 3">
    <name type="scientific">Acipenser oxyrinchus oxyrinchus</name>
    <dbReference type="NCBI Taxonomy" id="40147"/>
    <lineage>
        <taxon>Eukaryota</taxon>
        <taxon>Metazoa</taxon>
        <taxon>Chordata</taxon>
        <taxon>Craniata</taxon>
        <taxon>Vertebrata</taxon>
        <taxon>Euteleostomi</taxon>
        <taxon>Actinopterygii</taxon>
        <taxon>Chondrostei</taxon>
        <taxon>Acipenseriformes</taxon>
        <taxon>Acipenseridae</taxon>
        <taxon>Acipenser</taxon>
    </lineage>
</organism>
<sequence>MERYSERNDPNDNRGGISSRLRDRDLLKKRKAEAEGKATYQWVHGEQSRRKRQRQEKKSSSRRYQRRNKTLEPEPSPEEPSQQEEAQEEVAPLAAPPRETFLAQEDPFQEQVSSQEPVVEEPSHAELYSQNDSKTVEPFLIVDVGPEGENEQEAPSTQETLRIVPETDTEEVFSTSTLECNPPEQEYLPGSYF</sequence>
<feature type="compositionally biased region" description="Basic and acidic residues" evidence="1">
    <location>
        <begin position="1"/>
        <end position="12"/>
    </location>
</feature>
<dbReference type="EMBL" id="JAGXEW010000001">
    <property type="protein sequence ID" value="KAK1175846.1"/>
    <property type="molecule type" value="Genomic_DNA"/>
</dbReference>
<accession>A0AAD8GJZ9</accession>
<feature type="compositionally biased region" description="Acidic residues" evidence="1">
    <location>
        <begin position="75"/>
        <end position="88"/>
    </location>
</feature>
<proteinExistence type="predicted"/>
<comment type="caution">
    <text evidence="2">The sequence shown here is derived from an EMBL/GenBank/DDBJ whole genome shotgun (WGS) entry which is preliminary data.</text>
</comment>
<name>A0AAD8GJZ9_ACIOX</name>
<reference evidence="2" key="1">
    <citation type="submission" date="2022-02" db="EMBL/GenBank/DDBJ databases">
        <title>Atlantic sturgeon de novo genome assembly.</title>
        <authorList>
            <person name="Stock M."/>
            <person name="Klopp C."/>
            <person name="Guiguen Y."/>
            <person name="Cabau C."/>
            <person name="Parinello H."/>
            <person name="Santidrian Yebra-Pimentel E."/>
            <person name="Kuhl H."/>
            <person name="Dirks R.P."/>
            <person name="Guessner J."/>
            <person name="Wuertz S."/>
            <person name="Du K."/>
            <person name="Schartl M."/>
        </authorList>
    </citation>
    <scope>NUCLEOTIDE SEQUENCE</scope>
    <source>
        <strain evidence="2">STURGEONOMICS-FGT-2020</strain>
        <tissue evidence="2">Whole blood</tissue>
    </source>
</reference>
<protein>
    <submittedName>
        <fullName evidence="2">Hemogen-like isoform X1</fullName>
    </submittedName>
</protein>
<evidence type="ECO:0000256" key="1">
    <source>
        <dbReference type="SAM" id="MobiDB-lite"/>
    </source>
</evidence>
<gene>
    <name evidence="2" type="ORF">AOXY_G560</name>
</gene>
<evidence type="ECO:0000313" key="2">
    <source>
        <dbReference type="EMBL" id="KAK1175846.1"/>
    </source>
</evidence>
<evidence type="ECO:0000313" key="3">
    <source>
        <dbReference type="Proteomes" id="UP001230051"/>
    </source>
</evidence>
<keyword evidence="3" id="KW-1185">Reference proteome</keyword>
<dbReference type="Proteomes" id="UP001230051">
    <property type="component" value="Unassembled WGS sequence"/>
</dbReference>